<evidence type="ECO:0000256" key="1">
    <source>
        <dbReference type="ARBA" id="ARBA00007495"/>
    </source>
</evidence>
<keyword evidence="3" id="KW-0119">Carbohydrate metabolism</keyword>
<dbReference type="GO" id="GO:0000272">
    <property type="term" value="P:polysaccharide catabolic process"/>
    <property type="evidence" value="ECO:0007669"/>
    <property type="project" value="UniProtKB-KW"/>
</dbReference>
<dbReference type="SUPFAM" id="SSF49785">
    <property type="entry name" value="Galactose-binding domain-like"/>
    <property type="match status" value="1"/>
</dbReference>
<comment type="caution">
    <text evidence="6">The sequence shown here is derived from an EMBL/GenBank/DDBJ whole genome shotgun (WGS) entry which is preliminary data.</text>
</comment>
<evidence type="ECO:0000256" key="3">
    <source>
        <dbReference type="ARBA" id="ARBA00023277"/>
    </source>
</evidence>
<dbReference type="PANTHER" id="PTHR31490">
    <property type="entry name" value="GLYCOSYL HYDROLASE"/>
    <property type="match status" value="1"/>
</dbReference>
<feature type="domain" description="GH10" evidence="5">
    <location>
        <begin position="157"/>
        <end position="452"/>
    </location>
</feature>
<accession>A0AAD4IXY8</accession>
<dbReference type="Gene3D" id="3.20.20.80">
    <property type="entry name" value="Glycosidases"/>
    <property type="match status" value="1"/>
</dbReference>
<keyword evidence="2 6" id="KW-0378">Hydrolase</keyword>
<dbReference type="Pfam" id="PF00331">
    <property type="entry name" value="Glyco_hydro_10"/>
    <property type="match status" value="1"/>
</dbReference>
<dbReference type="GO" id="GO:0031176">
    <property type="term" value="F:endo-1,4-beta-xylanase activity"/>
    <property type="evidence" value="ECO:0007669"/>
    <property type="project" value="UniProtKB-ARBA"/>
</dbReference>
<comment type="similarity">
    <text evidence="1">Belongs to the glycosyl hydrolase 10 (cellulase F) family.</text>
</comment>
<sequence length="521" mass="58604">MGWTSFGDSKIEHAESNDGNKYIIASNRNLSFHSFSQKFNLYKDKLYTFSGWFQVSHGNAEIAAIFKTKTGYETAGWVTAQSGCWSMLKGGLAVNTSGPAHLYFQSNNTAVDIWADSISLQPFSQDEWKSHQDQSIQKARKTRVRLQAVDQHGSPVANATVTIKQRRSTFPFGCAINQNIIRNTAYQKWFLSRFKYTVFENELKWYSNEKSRGAEDYAVSDAIVNFGRSHGIAIRGHNIFWDDSRFQPGWVGGLSSNELWAAANKRVNSVVSRYRGQLFHWDVVNENLHFNFFESKLGAAASTKFYQKANQLDGRMTPFLNDYNTIEESRDGASSPGNYLRKISQLRREGYNGPLGIGLEGHFSSPPNLAYVRSTIDVLASAKLPIWVTELDVSSGPRQATYLDQILREVHSHRGIQGIMIWSAWSPQGCYRMCLTDNNFRNLATGDVVDKFRVTLTSEADSYGTTDSDGFFEASLFHGEYQANITHPAGIPFSDFQTFNAGPNPNHTPTTVQFKIHLASI</sequence>
<proteinExistence type="inferred from homology"/>
<dbReference type="EMBL" id="SDAM02000715">
    <property type="protein sequence ID" value="KAH6823589.1"/>
    <property type="molecule type" value="Genomic_DNA"/>
</dbReference>
<protein>
    <submittedName>
        <fullName evidence="6">Glycosyl hydrolase family 10 protein</fullName>
    </submittedName>
</protein>
<evidence type="ECO:0000256" key="4">
    <source>
        <dbReference type="ARBA" id="ARBA00023326"/>
    </source>
</evidence>
<dbReference type="PROSITE" id="PS51760">
    <property type="entry name" value="GH10_2"/>
    <property type="match status" value="1"/>
</dbReference>
<keyword evidence="7" id="KW-1185">Reference proteome</keyword>
<dbReference type="Gene3D" id="2.60.120.260">
    <property type="entry name" value="Galactose-binding domain-like"/>
    <property type="match status" value="1"/>
</dbReference>
<evidence type="ECO:0000313" key="6">
    <source>
        <dbReference type="EMBL" id="KAH6823589.1"/>
    </source>
</evidence>
<dbReference type="InterPro" id="IPR044846">
    <property type="entry name" value="GH10"/>
</dbReference>
<reference evidence="6 7" key="1">
    <citation type="journal article" date="2021" name="Nat. Commun.">
        <title>Incipient diploidization of the medicinal plant Perilla within 10,000 years.</title>
        <authorList>
            <person name="Zhang Y."/>
            <person name="Shen Q."/>
            <person name="Leng L."/>
            <person name="Zhang D."/>
            <person name="Chen S."/>
            <person name="Shi Y."/>
            <person name="Ning Z."/>
            <person name="Chen S."/>
        </authorList>
    </citation>
    <scope>NUCLEOTIDE SEQUENCE [LARGE SCALE GENOMIC DNA]</scope>
    <source>
        <strain evidence="7">cv. PC099</strain>
    </source>
</reference>
<name>A0AAD4IXY8_PERFH</name>
<evidence type="ECO:0000259" key="5">
    <source>
        <dbReference type="PROSITE" id="PS51760"/>
    </source>
</evidence>
<organism evidence="6 7">
    <name type="scientific">Perilla frutescens var. hirtella</name>
    <name type="common">Perilla citriodora</name>
    <name type="synonym">Perilla setoyensis</name>
    <dbReference type="NCBI Taxonomy" id="608512"/>
    <lineage>
        <taxon>Eukaryota</taxon>
        <taxon>Viridiplantae</taxon>
        <taxon>Streptophyta</taxon>
        <taxon>Embryophyta</taxon>
        <taxon>Tracheophyta</taxon>
        <taxon>Spermatophyta</taxon>
        <taxon>Magnoliopsida</taxon>
        <taxon>eudicotyledons</taxon>
        <taxon>Gunneridae</taxon>
        <taxon>Pentapetalae</taxon>
        <taxon>asterids</taxon>
        <taxon>lamiids</taxon>
        <taxon>Lamiales</taxon>
        <taxon>Lamiaceae</taxon>
        <taxon>Nepetoideae</taxon>
        <taxon>Elsholtzieae</taxon>
        <taxon>Perilla</taxon>
    </lineage>
</organism>
<evidence type="ECO:0000256" key="2">
    <source>
        <dbReference type="ARBA" id="ARBA00022801"/>
    </source>
</evidence>
<keyword evidence="4" id="KW-0624">Polysaccharide degradation</keyword>
<evidence type="ECO:0000313" key="7">
    <source>
        <dbReference type="Proteomes" id="UP001190926"/>
    </source>
</evidence>
<dbReference type="InterPro" id="IPR008979">
    <property type="entry name" value="Galactose-bd-like_sf"/>
</dbReference>
<dbReference type="PANTHER" id="PTHR31490:SF2">
    <property type="entry name" value="GLYCOSYL HYDROLASE FAMILY 10 PROTEIN"/>
    <property type="match status" value="1"/>
</dbReference>
<dbReference type="SUPFAM" id="SSF51445">
    <property type="entry name" value="(Trans)glycosidases"/>
    <property type="match status" value="1"/>
</dbReference>
<dbReference type="SMART" id="SM00633">
    <property type="entry name" value="Glyco_10"/>
    <property type="match status" value="1"/>
</dbReference>
<dbReference type="Proteomes" id="UP001190926">
    <property type="component" value="Unassembled WGS sequence"/>
</dbReference>
<dbReference type="InterPro" id="IPR017853">
    <property type="entry name" value="GH"/>
</dbReference>
<dbReference type="InterPro" id="IPR001000">
    <property type="entry name" value="GH10_dom"/>
</dbReference>
<gene>
    <name evidence="6" type="ORF">C2S53_006496</name>
</gene>
<dbReference type="AlphaFoldDB" id="A0AAD4IXY8"/>